<dbReference type="EMBL" id="BSXT01004735">
    <property type="protein sequence ID" value="GMF58784.1"/>
    <property type="molecule type" value="Genomic_DNA"/>
</dbReference>
<dbReference type="Proteomes" id="UP001165121">
    <property type="component" value="Unassembled WGS sequence"/>
</dbReference>
<feature type="region of interest" description="Disordered" evidence="1">
    <location>
        <begin position="1"/>
        <end position="25"/>
    </location>
</feature>
<dbReference type="AlphaFoldDB" id="A0A9W6YB01"/>
<name>A0A9W6YB01_9STRA</name>
<evidence type="ECO:0000313" key="2">
    <source>
        <dbReference type="EMBL" id="GMF58784.1"/>
    </source>
</evidence>
<organism evidence="2 3">
    <name type="scientific">Phytophthora fragariaefolia</name>
    <dbReference type="NCBI Taxonomy" id="1490495"/>
    <lineage>
        <taxon>Eukaryota</taxon>
        <taxon>Sar</taxon>
        <taxon>Stramenopiles</taxon>
        <taxon>Oomycota</taxon>
        <taxon>Peronosporomycetes</taxon>
        <taxon>Peronosporales</taxon>
        <taxon>Peronosporaceae</taxon>
        <taxon>Phytophthora</taxon>
    </lineage>
</organism>
<protein>
    <submittedName>
        <fullName evidence="2">Unnamed protein product</fullName>
    </submittedName>
</protein>
<dbReference type="OrthoDB" id="6778351at2759"/>
<gene>
    <name evidence="2" type="ORF">Pfra01_002533400</name>
</gene>
<accession>A0A9W6YB01</accession>
<sequence>MAARITTSRSSDGMEEPDHQQVVVQSRASELTHAEPPLAIALVTFLFSRHGKQATYGVTRPAFFEKWSPISEISTVTPPVPVNNDEPCQNANVLWCNQNGVPKNAHDYWATTEDLCATMIQHDMNRIYPTLYRLLCALSVTSATPERSKSWGRAANPEVPSPAIQANGCHVASSVAYICACIDSTIVIRIPTYRMHPTISGRIRIHSPSFKREHSGILASIPPTLCAASPSSLHFAVAAAVAAGCLAGLLSLVPVEFVGLCVRFALAWLAQGLVETAAIDQPSDEPRA</sequence>
<feature type="compositionally biased region" description="Polar residues" evidence="1">
    <location>
        <begin position="1"/>
        <end position="11"/>
    </location>
</feature>
<evidence type="ECO:0000313" key="3">
    <source>
        <dbReference type="Proteomes" id="UP001165121"/>
    </source>
</evidence>
<reference evidence="2" key="1">
    <citation type="submission" date="2023-04" db="EMBL/GenBank/DDBJ databases">
        <title>Phytophthora fragariaefolia NBRC 109709.</title>
        <authorList>
            <person name="Ichikawa N."/>
            <person name="Sato H."/>
            <person name="Tonouchi N."/>
        </authorList>
    </citation>
    <scope>NUCLEOTIDE SEQUENCE</scope>
    <source>
        <strain evidence="2">NBRC 109709</strain>
    </source>
</reference>
<keyword evidence="3" id="KW-1185">Reference proteome</keyword>
<comment type="caution">
    <text evidence="2">The sequence shown here is derived from an EMBL/GenBank/DDBJ whole genome shotgun (WGS) entry which is preliminary data.</text>
</comment>
<proteinExistence type="predicted"/>
<evidence type="ECO:0000256" key="1">
    <source>
        <dbReference type="SAM" id="MobiDB-lite"/>
    </source>
</evidence>